<name>A0AAD9L2P5_RIDPI</name>
<feature type="compositionally biased region" description="Low complexity" evidence="1">
    <location>
        <begin position="42"/>
        <end position="56"/>
    </location>
</feature>
<reference evidence="2" key="1">
    <citation type="journal article" date="2023" name="Mol. Biol. Evol.">
        <title>Third-Generation Sequencing Reveals the Adaptive Role of the Epigenome in Three Deep-Sea Polychaetes.</title>
        <authorList>
            <person name="Perez M."/>
            <person name="Aroh O."/>
            <person name="Sun Y."/>
            <person name="Lan Y."/>
            <person name="Juniper S.K."/>
            <person name="Young C.R."/>
            <person name="Angers B."/>
            <person name="Qian P.Y."/>
        </authorList>
    </citation>
    <scope>NUCLEOTIDE SEQUENCE</scope>
    <source>
        <strain evidence="2">R07B-5</strain>
    </source>
</reference>
<dbReference type="AlphaFoldDB" id="A0AAD9L2P5"/>
<dbReference type="Proteomes" id="UP001209878">
    <property type="component" value="Unassembled WGS sequence"/>
</dbReference>
<comment type="caution">
    <text evidence="2">The sequence shown here is derived from an EMBL/GenBank/DDBJ whole genome shotgun (WGS) entry which is preliminary data.</text>
</comment>
<keyword evidence="3" id="KW-1185">Reference proteome</keyword>
<evidence type="ECO:0000256" key="1">
    <source>
        <dbReference type="SAM" id="MobiDB-lite"/>
    </source>
</evidence>
<feature type="region of interest" description="Disordered" evidence="1">
    <location>
        <begin position="153"/>
        <end position="218"/>
    </location>
</feature>
<protein>
    <submittedName>
        <fullName evidence="2">Uncharacterized protein</fullName>
    </submittedName>
</protein>
<accession>A0AAD9L2P5</accession>
<sequence length="323" mass="35943">MFHDRWSKKVMLPRGDQWGKGASSVAQCMVWDYGYPKKPATQQVRNDVNNNNNRSRQGQRYKPRTSVKFEPKLEDTATSRISGQLHAERVAAVRAPTPVTCSTQTPAKSPPTPIQAWGVASPPPRGDWMKGSINEDRLVAAMKDYARHTPGGGTVLSDFYAAPRPPTGLQQRPESRTGAPGESSFSNARFVRVKSSGASRPSSAPVIRRPPPTNRNTTMQNDYAAQRAQVQQYRPPFRPAGGAHFAKWRPLSPPTTPEVRNWWRMSKFTKNAHPKVATSWENGATGPIKVRQLGPRQVNFTMECPEESDMIVSIRLRTASSQN</sequence>
<feature type="region of interest" description="Disordered" evidence="1">
    <location>
        <begin position="41"/>
        <end position="62"/>
    </location>
</feature>
<evidence type="ECO:0000313" key="3">
    <source>
        <dbReference type="Proteomes" id="UP001209878"/>
    </source>
</evidence>
<evidence type="ECO:0000313" key="2">
    <source>
        <dbReference type="EMBL" id="KAK2181956.1"/>
    </source>
</evidence>
<dbReference type="EMBL" id="JAODUO010000373">
    <property type="protein sequence ID" value="KAK2181956.1"/>
    <property type="molecule type" value="Genomic_DNA"/>
</dbReference>
<proteinExistence type="predicted"/>
<gene>
    <name evidence="2" type="ORF">NP493_374g02019</name>
</gene>
<organism evidence="2 3">
    <name type="scientific">Ridgeia piscesae</name>
    <name type="common">Tubeworm</name>
    <dbReference type="NCBI Taxonomy" id="27915"/>
    <lineage>
        <taxon>Eukaryota</taxon>
        <taxon>Metazoa</taxon>
        <taxon>Spiralia</taxon>
        <taxon>Lophotrochozoa</taxon>
        <taxon>Annelida</taxon>
        <taxon>Polychaeta</taxon>
        <taxon>Sedentaria</taxon>
        <taxon>Canalipalpata</taxon>
        <taxon>Sabellida</taxon>
        <taxon>Siboglinidae</taxon>
        <taxon>Ridgeia</taxon>
    </lineage>
</organism>